<sequence length="365" mass="40327">MQKLSAIVKNWTPAQWDALVSQYLPAHVLTDAFWRGRPGPCPICGDGNDRFTYDNKRGRGDWVCRKCDAGSPKAGDGIELVCRYTGMSYLELQRRLNGETGEAVPIAPAEPSRLTNRRKQPSGRTDGGTLMKRVLKQIAMSIPVAPGDHAMRYLATRVPGLRAPLPDALRLGKLDYWHDGKKVGRYPTIVAEYRLPDGRIATVHRTSLHPQMPDKAMVVSEDGEILPSKRNYPGALPLDGGAVRLMPVRNGEVGVAEGIESAYAAYMLFRVPTWSCLNRVLLSKFVVPDGLGIHTVHIFADFDTVDVKTGKSPGMADALALQKRLRAAGFTVVLHRPKLRGTDFCDQWRAEYQLRQMSQQAVVAA</sequence>
<evidence type="ECO:0000313" key="4">
    <source>
        <dbReference type="Proteomes" id="UP000325743"/>
    </source>
</evidence>
<dbReference type="SUPFAM" id="SSF57783">
    <property type="entry name" value="Zinc beta-ribbon"/>
    <property type="match status" value="1"/>
</dbReference>
<evidence type="ECO:0000256" key="1">
    <source>
        <dbReference type="SAM" id="MobiDB-lite"/>
    </source>
</evidence>
<geneLocation type="plasmid" evidence="3">
    <name>unnamed1</name>
</geneLocation>
<dbReference type="GO" id="GO:0008270">
    <property type="term" value="F:zinc ion binding"/>
    <property type="evidence" value="ECO:0007669"/>
    <property type="project" value="InterPro"/>
</dbReference>
<dbReference type="GO" id="GO:0006260">
    <property type="term" value="P:DNA replication"/>
    <property type="evidence" value="ECO:0007669"/>
    <property type="project" value="InterPro"/>
</dbReference>
<dbReference type="InterPro" id="IPR055570">
    <property type="entry name" value="DUF7146"/>
</dbReference>
<reference evidence="3 4" key="1">
    <citation type="submission" date="2018-09" db="EMBL/GenBank/DDBJ databases">
        <title>Complete genome sequence of Cupriavidus oxalaticus T2, a bacterium capable of phenol tolerance and degradation.</title>
        <authorList>
            <person name="Yan J."/>
        </authorList>
    </citation>
    <scope>NUCLEOTIDE SEQUENCE [LARGE SCALE GENOMIC DNA]</scope>
    <source>
        <strain evidence="3 4">T2</strain>
        <plasmid evidence="3 4">unnamed1</plasmid>
    </source>
</reference>
<organism evidence="3 4">
    <name type="scientific">Cupriavidus oxalaticus</name>
    <dbReference type="NCBI Taxonomy" id="96344"/>
    <lineage>
        <taxon>Bacteria</taxon>
        <taxon>Pseudomonadati</taxon>
        <taxon>Pseudomonadota</taxon>
        <taxon>Betaproteobacteria</taxon>
        <taxon>Burkholderiales</taxon>
        <taxon>Burkholderiaceae</taxon>
        <taxon>Cupriavidus</taxon>
    </lineage>
</organism>
<dbReference type="InterPro" id="IPR013237">
    <property type="entry name" value="Phage_T7_Gp4_N"/>
</dbReference>
<accession>A0A5P3VR64</accession>
<dbReference type="RefSeq" id="WP_151073082.1">
    <property type="nucleotide sequence ID" value="NZ_CP032520.1"/>
</dbReference>
<evidence type="ECO:0000259" key="2">
    <source>
        <dbReference type="SMART" id="SM00778"/>
    </source>
</evidence>
<dbReference type="Gene3D" id="3.90.580.10">
    <property type="entry name" value="Zinc finger, CHC2-type domain"/>
    <property type="match status" value="1"/>
</dbReference>
<dbReference type="GO" id="GO:0004386">
    <property type="term" value="F:helicase activity"/>
    <property type="evidence" value="ECO:0007669"/>
    <property type="project" value="InterPro"/>
</dbReference>
<proteinExistence type="predicted"/>
<gene>
    <name evidence="3" type="ORF">D2917_31750</name>
</gene>
<dbReference type="AlphaFoldDB" id="A0A5P3VR64"/>
<dbReference type="Pfam" id="PF08273">
    <property type="entry name" value="Zn_Ribbon_Prim"/>
    <property type="match status" value="1"/>
</dbReference>
<dbReference type="SMART" id="SM00778">
    <property type="entry name" value="Prim_Zn_Ribbon"/>
    <property type="match status" value="1"/>
</dbReference>
<evidence type="ECO:0000313" key="3">
    <source>
        <dbReference type="EMBL" id="QEZ48846.1"/>
    </source>
</evidence>
<dbReference type="EMBL" id="CP032520">
    <property type="protein sequence ID" value="QEZ48846.1"/>
    <property type="molecule type" value="Genomic_DNA"/>
</dbReference>
<feature type="region of interest" description="Disordered" evidence="1">
    <location>
        <begin position="101"/>
        <end position="128"/>
    </location>
</feature>
<dbReference type="GO" id="GO:0003677">
    <property type="term" value="F:DNA binding"/>
    <property type="evidence" value="ECO:0007669"/>
    <property type="project" value="InterPro"/>
</dbReference>
<feature type="domain" description="DNA primase/helicase Gp4 N-terminal Bacteriophage T7-like" evidence="2">
    <location>
        <begin position="36"/>
        <end position="78"/>
    </location>
</feature>
<dbReference type="Pfam" id="PF23639">
    <property type="entry name" value="DUF7146"/>
    <property type="match status" value="1"/>
</dbReference>
<dbReference type="InterPro" id="IPR036977">
    <property type="entry name" value="DNA_primase_Znf_CHC2"/>
</dbReference>
<protein>
    <submittedName>
        <fullName evidence="3">Zinc-binding protein</fullName>
    </submittedName>
</protein>
<dbReference type="Proteomes" id="UP000325743">
    <property type="component" value="Plasmid unnamed1"/>
</dbReference>
<keyword evidence="3" id="KW-0614">Plasmid</keyword>
<name>A0A5P3VR64_9BURK</name>